<comment type="subcellular location">
    <subcellularLocation>
        <location evidence="1">Mitochondrion</location>
    </subcellularLocation>
</comment>
<dbReference type="InterPro" id="IPR043502">
    <property type="entry name" value="DNA/RNA_pol_sf"/>
</dbReference>
<evidence type="ECO:0008006" key="5">
    <source>
        <dbReference type="Google" id="ProtNLM"/>
    </source>
</evidence>
<gene>
    <name evidence="3" type="ORF">QR685DRAFT_437796</name>
</gene>
<evidence type="ECO:0000313" key="4">
    <source>
        <dbReference type="Proteomes" id="UP001451303"/>
    </source>
</evidence>
<dbReference type="EMBL" id="JAVLET010000003">
    <property type="protein sequence ID" value="KAL0472669.1"/>
    <property type="molecule type" value="Genomic_DNA"/>
</dbReference>
<sequence length="73" mass="8923">YFVRTYIDNIIIFSKTAEKYFEYHRIILSIINKYYIYIGADKSFIEYPLVKLFAYIMDRKGINYINNYIITVK</sequence>
<protein>
    <recommendedName>
        <fullName evidence="5">Reverse transcriptase domain-containing protein</fullName>
    </recommendedName>
</protein>
<accession>A0ABR3DJ93</accession>
<evidence type="ECO:0000256" key="2">
    <source>
        <dbReference type="ARBA" id="ARBA00023128"/>
    </source>
</evidence>
<reference evidence="3 4" key="1">
    <citation type="submission" date="2023-09" db="EMBL/GenBank/DDBJ databases">
        <title>Multi-omics analysis of a traditional fermented food reveals byproduct-associated fungal strains for waste-to-food upcycling.</title>
        <authorList>
            <consortium name="Lawrence Berkeley National Laboratory"/>
            <person name="Rekdal V.M."/>
            <person name="Villalobos-Escobedo J.M."/>
            <person name="Rodriguez-Valeron N."/>
            <person name="Garcia M.O."/>
            <person name="Vasquez D.P."/>
            <person name="Damayanti I."/>
            <person name="Sorensen P.M."/>
            <person name="Baidoo E.E."/>
            <person name="De Carvalho A.C."/>
            <person name="Riley R."/>
            <person name="Lipzen A."/>
            <person name="He G."/>
            <person name="Yan M."/>
            <person name="Haridas S."/>
            <person name="Daum C."/>
            <person name="Yoshinaga Y."/>
            <person name="Ng V."/>
            <person name="Grigoriev I.V."/>
            <person name="Munk R."/>
            <person name="Nuraida L."/>
            <person name="Wijaya C.H."/>
            <person name="Morales P.-C."/>
            <person name="Keasling J.D."/>
        </authorList>
    </citation>
    <scope>NUCLEOTIDE SEQUENCE [LARGE SCALE GENOMIC DNA]</scope>
    <source>
        <strain evidence="3 4">FGSC 2613</strain>
    </source>
</reference>
<feature type="non-terminal residue" evidence="3">
    <location>
        <position position="1"/>
    </location>
</feature>
<evidence type="ECO:0000313" key="3">
    <source>
        <dbReference type="EMBL" id="KAL0472669.1"/>
    </source>
</evidence>
<comment type="caution">
    <text evidence="3">The sequence shown here is derived from an EMBL/GenBank/DDBJ whole genome shotgun (WGS) entry which is preliminary data.</text>
</comment>
<keyword evidence="2" id="KW-0496">Mitochondrion</keyword>
<dbReference type="InterPro" id="IPR043128">
    <property type="entry name" value="Rev_trsase/Diguanyl_cyclase"/>
</dbReference>
<organism evidence="3 4">
    <name type="scientific">Neurospora intermedia</name>
    <dbReference type="NCBI Taxonomy" id="5142"/>
    <lineage>
        <taxon>Eukaryota</taxon>
        <taxon>Fungi</taxon>
        <taxon>Dikarya</taxon>
        <taxon>Ascomycota</taxon>
        <taxon>Pezizomycotina</taxon>
        <taxon>Sordariomycetes</taxon>
        <taxon>Sordariomycetidae</taxon>
        <taxon>Sordariales</taxon>
        <taxon>Sordariaceae</taxon>
        <taxon>Neurospora</taxon>
    </lineage>
</organism>
<evidence type="ECO:0000256" key="1">
    <source>
        <dbReference type="ARBA" id="ARBA00004173"/>
    </source>
</evidence>
<dbReference type="Gene3D" id="3.30.70.270">
    <property type="match status" value="1"/>
</dbReference>
<dbReference type="SUPFAM" id="SSF56672">
    <property type="entry name" value="DNA/RNA polymerases"/>
    <property type="match status" value="1"/>
</dbReference>
<name>A0ABR3DJ93_NEUIN</name>
<proteinExistence type="predicted"/>
<keyword evidence="4" id="KW-1185">Reference proteome</keyword>
<dbReference type="Proteomes" id="UP001451303">
    <property type="component" value="Unassembled WGS sequence"/>
</dbReference>